<feature type="transmembrane region" description="Helical" evidence="2">
    <location>
        <begin position="49"/>
        <end position="69"/>
    </location>
</feature>
<evidence type="ECO:0000256" key="1">
    <source>
        <dbReference type="SAM" id="MobiDB-lite"/>
    </source>
</evidence>
<keyword evidence="2" id="KW-0472">Membrane</keyword>
<dbReference type="GO" id="GO:0080120">
    <property type="term" value="P:CAAX-box protein maturation"/>
    <property type="evidence" value="ECO:0007669"/>
    <property type="project" value="UniProtKB-ARBA"/>
</dbReference>
<dbReference type="InterPro" id="IPR042150">
    <property type="entry name" value="MmRce1-like"/>
</dbReference>
<dbReference type="AlphaFoldDB" id="A0A1C6UXK8"/>
<dbReference type="OrthoDB" id="9777755at2"/>
<feature type="region of interest" description="Disordered" evidence="1">
    <location>
        <begin position="267"/>
        <end position="286"/>
    </location>
</feature>
<feature type="transmembrane region" description="Helical" evidence="2">
    <location>
        <begin position="90"/>
        <end position="112"/>
    </location>
</feature>
<keyword evidence="2" id="KW-1133">Transmembrane helix</keyword>
<name>A0A1C6UXK8_9ACTN</name>
<keyword evidence="2" id="KW-0812">Transmembrane</keyword>
<evidence type="ECO:0000313" key="4">
    <source>
        <dbReference type="EMBL" id="SCL58798.1"/>
    </source>
</evidence>
<organism evidence="4 5">
    <name type="scientific">Micromonospora eburnea</name>
    <dbReference type="NCBI Taxonomy" id="227316"/>
    <lineage>
        <taxon>Bacteria</taxon>
        <taxon>Bacillati</taxon>
        <taxon>Actinomycetota</taxon>
        <taxon>Actinomycetes</taxon>
        <taxon>Micromonosporales</taxon>
        <taxon>Micromonosporaceae</taxon>
        <taxon>Micromonospora</taxon>
    </lineage>
</organism>
<evidence type="ECO:0000313" key="5">
    <source>
        <dbReference type="Proteomes" id="UP000199696"/>
    </source>
</evidence>
<keyword evidence="5" id="KW-1185">Reference proteome</keyword>
<dbReference type="EMBL" id="FMHY01000002">
    <property type="protein sequence ID" value="SCL58798.1"/>
    <property type="molecule type" value="Genomic_DNA"/>
</dbReference>
<feature type="transmembrane region" description="Helical" evidence="2">
    <location>
        <begin position="156"/>
        <end position="175"/>
    </location>
</feature>
<feature type="transmembrane region" description="Helical" evidence="2">
    <location>
        <begin position="124"/>
        <end position="144"/>
    </location>
</feature>
<proteinExistence type="predicted"/>
<reference evidence="5" key="1">
    <citation type="submission" date="2016-06" db="EMBL/GenBank/DDBJ databases">
        <authorList>
            <person name="Varghese N."/>
            <person name="Submissions Spin"/>
        </authorList>
    </citation>
    <scope>NUCLEOTIDE SEQUENCE [LARGE SCALE GENOMIC DNA]</scope>
    <source>
        <strain evidence="5">DSM 44814</strain>
    </source>
</reference>
<feature type="transmembrane region" description="Helical" evidence="2">
    <location>
        <begin position="235"/>
        <end position="256"/>
    </location>
</feature>
<dbReference type="InterPro" id="IPR003675">
    <property type="entry name" value="Rce1/LyrA-like_dom"/>
</dbReference>
<feature type="transmembrane region" description="Helical" evidence="2">
    <location>
        <begin position="212"/>
        <end position="229"/>
    </location>
</feature>
<dbReference type="Pfam" id="PF02517">
    <property type="entry name" value="Rce1-like"/>
    <property type="match status" value="1"/>
</dbReference>
<dbReference type="STRING" id="227316.GA0070604_3911"/>
<feature type="transmembrane region" description="Helical" evidence="2">
    <location>
        <begin position="187"/>
        <end position="205"/>
    </location>
</feature>
<dbReference type="PANTHER" id="PTHR35797:SF1">
    <property type="entry name" value="PROTEASE"/>
    <property type="match status" value="1"/>
</dbReference>
<accession>A0A1C6UXK8</accession>
<feature type="compositionally biased region" description="Polar residues" evidence="1">
    <location>
        <begin position="277"/>
        <end position="286"/>
    </location>
</feature>
<dbReference type="PANTHER" id="PTHR35797">
    <property type="entry name" value="PROTEASE-RELATED"/>
    <property type="match status" value="1"/>
</dbReference>
<dbReference type="RefSeq" id="WP_091120202.1">
    <property type="nucleotide sequence ID" value="NZ_FMHY01000002.1"/>
</dbReference>
<dbReference type="GO" id="GO:0004175">
    <property type="term" value="F:endopeptidase activity"/>
    <property type="evidence" value="ECO:0007669"/>
    <property type="project" value="UniProtKB-ARBA"/>
</dbReference>
<evidence type="ECO:0000256" key="2">
    <source>
        <dbReference type="SAM" id="Phobius"/>
    </source>
</evidence>
<feature type="transmembrane region" description="Helical" evidence="2">
    <location>
        <begin position="12"/>
        <end position="29"/>
    </location>
</feature>
<feature type="domain" description="CAAX prenyl protease 2/Lysostaphin resistance protein A-like" evidence="3">
    <location>
        <begin position="125"/>
        <end position="224"/>
    </location>
</feature>
<dbReference type="Proteomes" id="UP000199696">
    <property type="component" value="Unassembled WGS sequence"/>
</dbReference>
<sequence length="286" mass="31238">MVMADGRPAGRSPLRFFALVFALAIPFWLLEPLTEDLSAVLPMRLPTSAAMFVCPFVAALILTRTDAHPRSARRLLRHSVSRQGIDRRRWYLPALLIMPALMFLSYVVARAVGDPMPAPRFDLTSALVALVLFGVAGVMEEVGWMGYLGGVLQERYTALGAATLLGVVWAVWHIVPYAQAGHSVQWITWQCVLTVALRVTIFWLYNNNAGNVLLASLFHASINVSDALYPVDGSAYNPVISGAVIVLAATVIAFLWGADTLTRFRWSPSRPTPAPASESTSAETFP</sequence>
<evidence type="ECO:0000259" key="3">
    <source>
        <dbReference type="Pfam" id="PF02517"/>
    </source>
</evidence>
<protein>
    <recommendedName>
        <fullName evidence="3">CAAX prenyl protease 2/Lysostaphin resistance protein A-like domain-containing protein</fullName>
    </recommendedName>
</protein>
<gene>
    <name evidence="4" type="ORF">GA0070604_3911</name>
</gene>